<dbReference type="AlphaFoldDB" id="A0AAV2D3Q9"/>
<evidence type="ECO:0000313" key="1">
    <source>
        <dbReference type="EMBL" id="CAL1366132.1"/>
    </source>
</evidence>
<dbReference type="EMBL" id="OZ034815">
    <property type="protein sequence ID" value="CAL1366132.1"/>
    <property type="molecule type" value="Genomic_DNA"/>
</dbReference>
<name>A0AAV2D3Q9_9ROSI</name>
<dbReference type="Proteomes" id="UP001497516">
    <property type="component" value="Chromosome 2"/>
</dbReference>
<protein>
    <submittedName>
        <fullName evidence="1">Uncharacterized protein</fullName>
    </submittedName>
</protein>
<accession>A0AAV2D3Q9</accession>
<gene>
    <name evidence="1" type="ORF">LTRI10_LOCUS10497</name>
</gene>
<keyword evidence="2" id="KW-1185">Reference proteome</keyword>
<organism evidence="1 2">
    <name type="scientific">Linum trigynum</name>
    <dbReference type="NCBI Taxonomy" id="586398"/>
    <lineage>
        <taxon>Eukaryota</taxon>
        <taxon>Viridiplantae</taxon>
        <taxon>Streptophyta</taxon>
        <taxon>Embryophyta</taxon>
        <taxon>Tracheophyta</taxon>
        <taxon>Spermatophyta</taxon>
        <taxon>Magnoliopsida</taxon>
        <taxon>eudicotyledons</taxon>
        <taxon>Gunneridae</taxon>
        <taxon>Pentapetalae</taxon>
        <taxon>rosids</taxon>
        <taxon>fabids</taxon>
        <taxon>Malpighiales</taxon>
        <taxon>Linaceae</taxon>
        <taxon>Linum</taxon>
    </lineage>
</organism>
<proteinExistence type="predicted"/>
<sequence>MAELLQTAVEGLIGERKRISTRVNSLSTYRTSVMNLEAGIGSASKLCELQMCIAMVARDINVDIESFEGYKRFICTGLINCTRFARSLFELMPDDLELDLPMASSEFLLGTDDRLPVLTDLARRGIEEMPKLEAEEAEPEDRLVKDTASLITHFKNMNSILMSIKKNAAAGETSSQKGLEESYKGELFAFEAGKVRIVQTMLKLSDALIKEIEPQRELSRAERSMSVTEFMEPLKEMLDLPSKEIPLDLPPL</sequence>
<evidence type="ECO:0000313" key="2">
    <source>
        <dbReference type="Proteomes" id="UP001497516"/>
    </source>
</evidence>
<reference evidence="1 2" key="1">
    <citation type="submission" date="2024-04" db="EMBL/GenBank/DDBJ databases">
        <authorList>
            <person name="Fracassetti M."/>
        </authorList>
    </citation>
    <scope>NUCLEOTIDE SEQUENCE [LARGE SCALE GENOMIC DNA]</scope>
</reference>